<dbReference type="eggNOG" id="ENOG5033CHH">
    <property type="taxonomic scope" value="Bacteria"/>
</dbReference>
<protein>
    <submittedName>
        <fullName evidence="2">Uncharacterized protein</fullName>
    </submittedName>
</protein>
<dbReference type="HOGENOM" id="CLU_176911_0_0_9"/>
<keyword evidence="1" id="KW-0472">Membrane</keyword>
<evidence type="ECO:0000313" key="2">
    <source>
        <dbReference type="EMBL" id="AIQ67313.1"/>
    </source>
</evidence>
<proteinExistence type="predicted"/>
<evidence type="ECO:0000256" key="1">
    <source>
        <dbReference type="SAM" id="Phobius"/>
    </source>
</evidence>
<evidence type="ECO:0000313" key="3">
    <source>
        <dbReference type="Proteomes" id="UP000029500"/>
    </source>
</evidence>
<organism evidence="2 3">
    <name type="scientific">Paenibacillus graminis</name>
    <dbReference type="NCBI Taxonomy" id="189425"/>
    <lineage>
        <taxon>Bacteria</taxon>
        <taxon>Bacillati</taxon>
        <taxon>Bacillota</taxon>
        <taxon>Bacilli</taxon>
        <taxon>Bacillales</taxon>
        <taxon>Paenibacillaceae</taxon>
        <taxon>Paenibacillus</taxon>
    </lineage>
</organism>
<feature type="transmembrane region" description="Helical" evidence="1">
    <location>
        <begin position="79"/>
        <end position="101"/>
    </location>
</feature>
<reference evidence="2 3" key="1">
    <citation type="submission" date="2014-08" db="EMBL/GenBank/DDBJ databases">
        <title>Comparative genomics of the Paenibacillus odorifer group.</title>
        <authorList>
            <person name="den Bakker H.C."/>
            <person name="Tsai Y.-C."/>
            <person name="Martin N."/>
            <person name="Korlach J."/>
            <person name="Wiedmann M."/>
        </authorList>
    </citation>
    <scope>NUCLEOTIDE SEQUENCE [LARGE SCALE GENOMIC DNA]</scope>
    <source>
        <strain evidence="2 3">DSM 15220</strain>
    </source>
</reference>
<dbReference type="KEGG" id="pgm:PGRAT_06415"/>
<keyword evidence="1" id="KW-0812">Transmembrane</keyword>
<feature type="transmembrane region" description="Helical" evidence="1">
    <location>
        <begin position="12"/>
        <end position="33"/>
    </location>
</feature>
<gene>
    <name evidence="2" type="ORF">PGRAT_06415</name>
</gene>
<dbReference type="EMBL" id="CP009287">
    <property type="protein sequence ID" value="AIQ67313.1"/>
    <property type="molecule type" value="Genomic_DNA"/>
</dbReference>
<accession>A0A089M748</accession>
<feature type="transmembrane region" description="Helical" evidence="1">
    <location>
        <begin position="39"/>
        <end position="58"/>
    </location>
</feature>
<keyword evidence="3" id="KW-1185">Reference proteome</keyword>
<dbReference type="RefSeq" id="WP_025707836.1">
    <property type="nucleotide sequence ID" value="NZ_CP009287.1"/>
</dbReference>
<dbReference type="AlphaFoldDB" id="A0A089M748"/>
<keyword evidence="1" id="KW-1133">Transmembrane helix</keyword>
<name>A0A089M748_9BACL</name>
<dbReference type="Proteomes" id="UP000029500">
    <property type="component" value="Chromosome"/>
</dbReference>
<dbReference type="OrthoDB" id="2428268at2"/>
<sequence length="102" mass="11619">MGKLAAFVLEILRMCLLLLLTIGLLGGLEYAVFKLLYGWTIYPGSAAVGNIILFFVLYRNYWQFRGWFKSDKNQRLGQHLTRSLVSLSLLLILLPFAVPLLN</sequence>